<reference evidence="1 2" key="1">
    <citation type="journal article" date="2008" name="PLoS ONE">
        <title>Environmental adaptation: genomic analysis of the piezotolerant and psychrotolerant deep-sea iron reducing bacterium Shewanella piezotolerans WP3.</title>
        <authorList>
            <person name="Wang F."/>
            <person name="Wang J."/>
            <person name="Jian H."/>
            <person name="Zhang B."/>
            <person name="Li S."/>
            <person name="Wang F."/>
            <person name="Zeng X."/>
            <person name="Gao L."/>
            <person name="Bartlett D.H."/>
            <person name="Yu J."/>
            <person name="Hu S."/>
            <person name="Xiao X."/>
        </authorList>
    </citation>
    <scope>NUCLEOTIDE SEQUENCE [LARGE SCALE GENOMIC DNA]</scope>
    <source>
        <strain evidence="2">WP3 / JCM 13877</strain>
    </source>
</reference>
<evidence type="ECO:0000313" key="1">
    <source>
        <dbReference type="EMBL" id="ACJ30278.1"/>
    </source>
</evidence>
<protein>
    <submittedName>
        <fullName evidence="1">Uncharacterized protein</fullName>
    </submittedName>
</protein>
<dbReference type="STRING" id="225849.swp_3587"/>
<evidence type="ECO:0000313" key="2">
    <source>
        <dbReference type="Proteomes" id="UP000000753"/>
    </source>
</evidence>
<dbReference type="EMBL" id="CP000472">
    <property type="protein sequence ID" value="ACJ30278.1"/>
    <property type="molecule type" value="Genomic_DNA"/>
</dbReference>
<sequence>MLWKSHFLQETFKAMTSLDLPLINGVGIESYQIKQSINSMIKIPNRQGSLMTKQKWLFI</sequence>
<dbReference type="Proteomes" id="UP000000753">
    <property type="component" value="Chromosome"/>
</dbReference>
<dbReference type="AlphaFoldDB" id="B8CQE8"/>
<accession>B8CQE8</accession>
<keyword evidence="2" id="KW-1185">Reference proteome</keyword>
<proteinExistence type="predicted"/>
<gene>
    <name evidence="1" type="ordered locus">swp_3587</name>
</gene>
<name>B8CQE8_SHEPW</name>
<dbReference type="HOGENOM" id="CLU_2958210_0_0_6"/>
<dbReference type="KEGG" id="swp:swp_3587"/>
<organism evidence="1 2">
    <name type="scientific">Shewanella piezotolerans (strain WP3 / JCM 13877)</name>
    <dbReference type="NCBI Taxonomy" id="225849"/>
    <lineage>
        <taxon>Bacteria</taxon>
        <taxon>Pseudomonadati</taxon>
        <taxon>Pseudomonadota</taxon>
        <taxon>Gammaproteobacteria</taxon>
        <taxon>Alteromonadales</taxon>
        <taxon>Shewanellaceae</taxon>
        <taxon>Shewanella</taxon>
    </lineage>
</organism>